<gene>
    <name evidence="9" type="ORF">ZT1A5_G3963</name>
</gene>
<feature type="transmembrane region" description="Helical" evidence="7">
    <location>
        <begin position="104"/>
        <end position="129"/>
    </location>
</feature>
<dbReference type="PANTHER" id="PTHR33048:SF47">
    <property type="entry name" value="INTEGRAL MEMBRANE PROTEIN-RELATED"/>
    <property type="match status" value="1"/>
</dbReference>
<feature type="transmembrane region" description="Helical" evidence="7">
    <location>
        <begin position="64"/>
        <end position="84"/>
    </location>
</feature>
<evidence type="ECO:0000259" key="8">
    <source>
        <dbReference type="Pfam" id="PF20684"/>
    </source>
</evidence>
<feature type="domain" description="Rhodopsin" evidence="8">
    <location>
        <begin position="45"/>
        <end position="289"/>
    </location>
</feature>
<dbReference type="InterPro" id="IPR049326">
    <property type="entry name" value="Rhodopsin_dom_fungi"/>
</dbReference>
<feature type="transmembrane region" description="Helical" evidence="7">
    <location>
        <begin position="263"/>
        <end position="287"/>
    </location>
</feature>
<protein>
    <recommendedName>
        <fullName evidence="8">Rhodopsin domain-containing protein</fullName>
    </recommendedName>
</protein>
<evidence type="ECO:0000256" key="2">
    <source>
        <dbReference type="ARBA" id="ARBA00022692"/>
    </source>
</evidence>
<sequence length="339" mass="37325">MPDLLEEIRFQGSSCDWTIHQDAGLTAKAILITFLILATLIVSARLASRRSRWGSAGYRWDDGVAALIFIPIVGAFACGFGMIQNGLGRDVWTLTTPEVLRWSLWFFAEQPLWVFSAYFTKLSLLLLYLRIWKEDSSTRNLRLLCKGIAWFLSIAACAMTMATILGCTPISAAWRLTNVAKGACVNRPLLAYFAGALNAILNIVIIILPIPKVLALRVTMQQKLGLVSCFLVGFVVTAAAVVRLTQVHKLRKLTNITYDFVDFVYWCGIELSLSMICCCMPAMAGLLKRCSKWVSGTSSQGLSKGDLDLVFPEKTYDSHYSDVSSDPASPAPVAARGYA</sequence>
<dbReference type="InterPro" id="IPR052337">
    <property type="entry name" value="SAT4-like"/>
</dbReference>
<feature type="region of interest" description="Disordered" evidence="6">
    <location>
        <begin position="320"/>
        <end position="339"/>
    </location>
</feature>
<keyword evidence="3 7" id="KW-1133">Transmembrane helix</keyword>
<evidence type="ECO:0000256" key="1">
    <source>
        <dbReference type="ARBA" id="ARBA00004141"/>
    </source>
</evidence>
<comment type="similarity">
    <text evidence="5">Belongs to the SAT4 family.</text>
</comment>
<evidence type="ECO:0000256" key="3">
    <source>
        <dbReference type="ARBA" id="ARBA00022989"/>
    </source>
</evidence>
<evidence type="ECO:0000313" key="9">
    <source>
        <dbReference type="EMBL" id="SMY22524.1"/>
    </source>
</evidence>
<dbReference type="Proteomes" id="UP000215453">
    <property type="component" value="Chromosome 3"/>
</dbReference>
<comment type="subcellular location">
    <subcellularLocation>
        <location evidence="1">Membrane</location>
        <topology evidence="1">Multi-pass membrane protein</topology>
    </subcellularLocation>
</comment>
<dbReference type="GO" id="GO:0016020">
    <property type="term" value="C:membrane"/>
    <property type="evidence" value="ECO:0007669"/>
    <property type="project" value="UniProtKB-SubCell"/>
</dbReference>
<keyword evidence="4 7" id="KW-0472">Membrane</keyword>
<evidence type="ECO:0000256" key="5">
    <source>
        <dbReference type="ARBA" id="ARBA00038359"/>
    </source>
</evidence>
<feature type="transmembrane region" description="Helical" evidence="7">
    <location>
        <begin position="189"/>
        <end position="211"/>
    </location>
</feature>
<evidence type="ECO:0000256" key="7">
    <source>
        <dbReference type="SAM" id="Phobius"/>
    </source>
</evidence>
<dbReference type="Pfam" id="PF20684">
    <property type="entry name" value="Fung_rhodopsin"/>
    <property type="match status" value="1"/>
</dbReference>
<feature type="transmembrane region" description="Helical" evidence="7">
    <location>
        <begin position="25"/>
        <end position="44"/>
    </location>
</feature>
<reference evidence="9 10" key="1">
    <citation type="submission" date="2016-10" db="EMBL/GenBank/DDBJ databases">
        <authorList>
            <person name="Varghese N."/>
        </authorList>
    </citation>
    <scope>NUCLEOTIDE SEQUENCE [LARGE SCALE GENOMIC DNA]</scope>
</reference>
<feature type="compositionally biased region" description="Low complexity" evidence="6">
    <location>
        <begin position="321"/>
        <end position="339"/>
    </location>
</feature>
<feature type="transmembrane region" description="Helical" evidence="7">
    <location>
        <begin position="223"/>
        <end position="243"/>
    </location>
</feature>
<dbReference type="EMBL" id="LT882678">
    <property type="protein sequence ID" value="SMY22524.1"/>
    <property type="molecule type" value="Genomic_DNA"/>
</dbReference>
<feature type="transmembrane region" description="Helical" evidence="7">
    <location>
        <begin position="150"/>
        <end position="174"/>
    </location>
</feature>
<accession>A0A1Y6LDI0</accession>
<evidence type="ECO:0000256" key="6">
    <source>
        <dbReference type="SAM" id="MobiDB-lite"/>
    </source>
</evidence>
<organism evidence="9 10">
    <name type="scientific">Zymoseptoria tritici ST99CH_1A5</name>
    <dbReference type="NCBI Taxonomy" id="1276529"/>
    <lineage>
        <taxon>Eukaryota</taxon>
        <taxon>Fungi</taxon>
        <taxon>Dikarya</taxon>
        <taxon>Ascomycota</taxon>
        <taxon>Pezizomycotina</taxon>
        <taxon>Dothideomycetes</taxon>
        <taxon>Dothideomycetidae</taxon>
        <taxon>Mycosphaerellales</taxon>
        <taxon>Mycosphaerellaceae</taxon>
        <taxon>Zymoseptoria</taxon>
    </lineage>
</organism>
<keyword evidence="2 7" id="KW-0812">Transmembrane</keyword>
<dbReference type="PANTHER" id="PTHR33048">
    <property type="entry name" value="PTH11-LIKE INTEGRAL MEMBRANE PROTEIN (AFU_ORTHOLOGUE AFUA_5G11245)"/>
    <property type="match status" value="1"/>
</dbReference>
<evidence type="ECO:0000256" key="4">
    <source>
        <dbReference type="ARBA" id="ARBA00023136"/>
    </source>
</evidence>
<dbReference type="AlphaFoldDB" id="A0A1Y6LDI0"/>
<evidence type="ECO:0000313" key="10">
    <source>
        <dbReference type="Proteomes" id="UP000215453"/>
    </source>
</evidence>
<proteinExistence type="inferred from homology"/>
<name>A0A1Y6LDI0_ZYMTR</name>